<dbReference type="AlphaFoldDB" id="A0A2U3LDR7"/>
<dbReference type="InterPro" id="IPR000120">
    <property type="entry name" value="Amidase"/>
</dbReference>
<dbReference type="PANTHER" id="PTHR11895">
    <property type="entry name" value="TRANSAMIDASE"/>
    <property type="match status" value="1"/>
</dbReference>
<dbReference type="Pfam" id="PF01425">
    <property type="entry name" value="Amidase"/>
    <property type="match status" value="1"/>
</dbReference>
<dbReference type="EMBL" id="OMOD01000197">
    <property type="protein sequence ID" value="SPF50022.1"/>
    <property type="molecule type" value="Genomic_DNA"/>
</dbReference>
<comment type="similarity">
    <text evidence="1">Belongs to the amidase family.</text>
</comment>
<feature type="domain" description="Amidase" evidence="2">
    <location>
        <begin position="1"/>
        <end position="254"/>
    </location>
</feature>
<dbReference type="InterPro" id="IPR023631">
    <property type="entry name" value="Amidase_dom"/>
</dbReference>
<keyword evidence="3" id="KW-0436">Ligase</keyword>
<reference evidence="4" key="1">
    <citation type="submission" date="2018-02" db="EMBL/GenBank/DDBJ databases">
        <authorList>
            <person name="Hausmann B."/>
        </authorList>
    </citation>
    <scope>NUCLEOTIDE SEQUENCE [LARGE SCALE GENOMIC DNA]</scope>
    <source>
        <strain evidence="4">Peat soil MAG SbA1</strain>
    </source>
</reference>
<gene>
    <name evidence="3" type="ORF">SBA1_980025</name>
</gene>
<evidence type="ECO:0000256" key="1">
    <source>
        <dbReference type="ARBA" id="ARBA00009199"/>
    </source>
</evidence>
<evidence type="ECO:0000259" key="2">
    <source>
        <dbReference type="Pfam" id="PF01425"/>
    </source>
</evidence>
<dbReference type="Proteomes" id="UP000238701">
    <property type="component" value="Unassembled WGS sequence"/>
</dbReference>
<name>A0A2U3LDR7_9BACT</name>
<protein>
    <submittedName>
        <fullName evidence="3">Enantiomer-selective amidase</fullName>
        <ecNumber evidence="3">6.3.5.-</ecNumber>
    </submittedName>
</protein>
<dbReference type="GO" id="GO:0016874">
    <property type="term" value="F:ligase activity"/>
    <property type="evidence" value="ECO:0007669"/>
    <property type="project" value="UniProtKB-KW"/>
</dbReference>
<dbReference type="PANTHER" id="PTHR11895:SF7">
    <property type="entry name" value="GLUTAMYL-TRNA(GLN) AMIDOTRANSFERASE SUBUNIT A, MITOCHONDRIAL"/>
    <property type="match status" value="1"/>
</dbReference>
<proteinExistence type="inferred from homology"/>
<evidence type="ECO:0000313" key="4">
    <source>
        <dbReference type="Proteomes" id="UP000238701"/>
    </source>
</evidence>
<dbReference type="InterPro" id="IPR036928">
    <property type="entry name" value="AS_sf"/>
</dbReference>
<evidence type="ECO:0000313" key="3">
    <source>
        <dbReference type="EMBL" id="SPF50022.1"/>
    </source>
</evidence>
<accession>A0A2U3LDR7</accession>
<dbReference type="Gene3D" id="3.90.1300.10">
    <property type="entry name" value="Amidase signature (AS) domain"/>
    <property type="match status" value="1"/>
</dbReference>
<sequence>MGLKPSYGRVSSRGVIPLSASLDHVGPLAASVEDAAIVLQAIAGYDADDGTSADVPVADWAGVLGEGAQGLRVGVPRAYFYDELDPEVASAMEHALRGIQTLGAEMKEVQLNAPTDRALQAAESYAYHAGNVNRTPEFYQPETLRRIRSGENVSPAEITQRRRELEEARRNISGIFTDVDVLVTPTTPIPAPLIDDLKTNPDALRPAELKLLRNTRPFNVWGLPAISVLCGFTQAGLPIGLQIAGPHWREDLVLRLAHAYEQATAWQRRQCPPL</sequence>
<dbReference type="EC" id="6.3.5.-" evidence="3"/>
<dbReference type="SUPFAM" id="SSF75304">
    <property type="entry name" value="Amidase signature (AS) enzymes"/>
    <property type="match status" value="1"/>
</dbReference>
<organism evidence="3 4">
    <name type="scientific">Candidatus Sulfotelmatobacter kueseliae</name>
    <dbReference type="NCBI Taxonomy" id="2042962"/>
    <lineage>
        <taxon>Bacteria</taxon>
        <taxon>Pseudomonadati</taxon>
        <taxon>Acidobacteriota</taxon>
        <taxon>Terriglobia</taxon>
        <taxon>Terriglobales</taxon>
        <taxon>Candidatus Korobacteraceae</taxon>
        <taxon>Candidatus Sulfotelmatobacter</taxon>
    </lineage>
</organism>